<dbReference type="WBParaSite" id="NBR_0002026801-mRNA-1">
    <property type="protein sequence ID" value="NBR_0002026801-mRNA-1"/>
    <property type="gene ID" value="NBR_0002026801"/>
</dbReference>
<proteinExistence type="inferred from homology"/>
<sequence>MMGVESKESDSRFKRRILSNDEPLIFVGGIPRSGTTLMRVMLDAHPDIRCGEETAILPYLLALRSEFGNGNMTRFMNMSGLSQQVIDDAASAFVLEIIAKHGAIAKRLCNKDPFTAFHLPLLRRMFPNAKFILMIRDARAIIHSIIDRHVPVQGFNHSDPEVSDVFACTFLNFRLPLYLITCKVQRVTQ</sequence>
<dbReference type="PANTHER" id="PTHR12788:SF7">
    <property type="entry name" value="PROTEIN-TYROSINE SULFOTRANSFERASE-RELATED"/>
    <property type="match status" value="1"/>
</dbReference>
<reference evidence="8" key="1">
    <citation type="submission" date="2017-02" db="UniProtKB">
        <authorList>
            <consortium name="WormBaseParasite"/>
        </authorList>
    </citation>
    <scope>IDENTIFICATION</scope>
</reference>
<keyword evidence="3 5" id="KW-0808">Transferase</keyword>
<protein>
    <recommendedName>
        <fullName evidence="2 5">Protein-tyrosine sulfotransferase</fullName>
        <ecNumber evidence="2 5">2.8.2.20</ecNumber>
    </recommendedName>
</protein>
<dbReference type="InterPro" id="IPR026634">
    <property type="entry name" value="TPST-like"/>
</dbReference>
<dbReference type="GO" id="GO:0005794">
    <property type="term" value="C:Golgi apparatus"/>
    <property type="evidence" value="ECO:0007669"/>
    <property type="project" value="TreeGrafter"/>
</dbReference>
<evidence type="ECO:0000256" key="4">
    <source>
        <dbReference type="ARBA" id="ARBA00048460"/>
    </source>
</evidence>
<comment type="similarity">
    <text evidence="1 5">Belongs to the protein sulfotransferase family.</text>
</comment>
<evidence type="ECO:0000313" key="8">
    <source>
        <dbReference type="WBParaSite" id="NBR_0002026801-mRNA-1"/>
    </source>
</evidence>
<dbReference type="Proteomes" id="UP000271162">
    <property type="component" value="Unassembled WGS sequence"/>
</dbReference>
<gene>
    <name evidence="6" type="ORF">NBR_LOCUS20269</name>
</gene>
<evidence type="ECO:0000313" key="7">
    <source>
        <dbReference type="Proteomes" id="UP000271162"/>
    </source>
</evidence>
<dbReference type="EC" id="2.8.2.20" evidence="2 5"/>
<dbReference type="OMA" id="SHWIKSE"/>
<evidence type="ECO:0000313" key="6">
    <source>
        <dbReference type="EMBL" id="VDL84006.1"/>
    </source>
</evidence>
<dbReference type="STRING" id="27835.A0A0N4YSP6"/>
<evidence type="ECO:0000256" key="3">
    <source>
        <dbReference type="ARBA" id="ARBA00022679"/>
    </source>
</evidence>
<dbReference type="Pfam" id="PF13469">
    <property type="entry name" value="Sulfotransfer_3"/>
    <property type="match status" value="1"/>
</dbReference>
<comment type="catalytic activity">
    <reaction evidence="4 5">
        <text>L-tyrosyl-[protein] + 3'-phosphoadenylyl sulfate = O-sulfo-L-tyrosine-[protein] + adenosine 3',5'-bisphosphate + H(+)</text>
        <dbReference type="Rhea" id="RHEA:16801"/>
        <dbReference type="Rhea" id="RHEA-COMP:10136"/>
        <dbReference type="Rhea" id="RHEA-COMP:11688"/>
        <dbReference type="ChEBI" id="CHEBI:15378"/>
        <dbReference type="ChEBI" id="CHEBI:46858"/>
        <dbReference type="ChEBI" id="CHEBI:58339"/>
        <dbReference type="ChEBI" id="CHEBI:58343"/>
        <dbReference type="ChEBI" id="CHEBI:65286"/>
        <dbReference type="EC" id="2.8.2.20"/>
    </reaction>
</comment>
<evidence type="ECO:0000256" key="5">
    <source>
        <dbReference type="RuleBase" id="RU365018"/>
    </source>
</evidence>
<organism evidence="8">
    <name type="scientific">Nippostrongylus brasiliensis</name>
    <name type="common">Rat hookworm</name>
    <dbReference type="NCBI Taxonomy" id="27835"/>
    <lineage>
        <taxon>Eukaryota</taxon>
        <taxon>Metazoa</taxon>
        <taxon>Ecdysozoa</taxon>
        <taxon>Nematoda</taxon>
        <taxon>Chromadorea</taxon>
        <taxon>Rhabditida</taxon>
        <taxon>Rhabditina</taxon>
        <taxon>Rhabditomorpha</taxon>
        <taxon>Strongyloidea</taxon>
        <taxon>Heligmosomidae</taxon>
        <taxon>Nippostrongylus</taxon>
    </lineage>
</organism>
<dbReference type="GO" id="GO:0008476">
    <property type="term" value="F:protein-tyrosine sulfotransferase activity"/>
    <property type="evidence" value="ECO:0007669"/>
    <property type="project" value="UniProtKB-EC"/>
</dbReference>
<evidence type="ECO:0000256" key="1">
    <source>
        <dbReference type="ARBA" id="ARBA00009988"/>
    </source>
</evidence>
<dbReference type="SUPFAM" id="SSF52540">
    <property type="entry name" value="P-loop containing nucleoside triphosphate hydrolases"/>
    <property type="match status" value="1"/>
</dbReference>
<dbReference type="AlphaFoldDB" id="A0A0N4YSP6"/>
<accession>A0A0N4YSP6</accession>
<evidence type="ECO:0000256" key="2">
    <source>
        <dbReference type="ARBA" id="ARBA00013262"/>
    </source>
</evidence>
<keyword evidence="7" id="KW-1185">Reference proteome</keyword>
<name>A0A0N4YSP6_NIPBR</name>
<comment type="function">
    <text evidence="5">Catalyzes the O-sulfation of tyrosine residues within acidic motifs of polypeptides, using 3'-phosphoadenylyl sulfate (PAPS) as cosubstrate.</text>
</comment>
<dbReference type="PANTHER" id="PTHR12788">
    <property type="entry name" value="PROTEIN-TYROSINE SULFOTRANSFERASE 2"/>
    <property type="match status" value="1"/>
</dbReference>
<dbReference type="InterPro" id="IPR027417">
    <property type="entry name" value="P-loop_NTPase"/>
</dbReference>
<dbReference type="EMBL" id="UYSL01024971">
    <property type="protein sequence ID" value="VDL84006.1"/>
    <property type="molecule type" value="Genomic_DNA"/>
</dbReference>
<reference evidence="6 7" key="2">
    <citation type="submission" date="2018-11" db="EMBL/GenBank/DDBJ databases">
        <authorList>
            <consortium name="Pathogen Informatics"/>
        </authorList>
    </citation>
    <scope>NUCLEOTIDE SEQUENCE [LARGE SCALE GENOMIC DNA]</scope>
</reference>
<dbReference type="Gene3D" id="3.40.50.300">
    <property type="entry name" value="P-loop containing nucleotide triphosphate hydrolases"/>
    <property type="match status" value="1"/>
</dbReference>